<dbReference type="Gene3D" id="2.30.280.10">
    <property type="entry name" value="SRA-YDG"/>
    <property type="match status" value="1"/>
</dbReference>
<evidence type="ECO:0000256" key="1">
    <source>
        <dbReference type="ARBA" id="ARBA00023242"/>
    </source>
</evidence>
<reference evidence="4" key="1">
    <citation type="submission" date="2020-05" db="EMBL/GenBank/DDBJ databases">
        <title>Mycena genomes resolve the evolution of fungal bioluminescence.</title>
        <authorList>
            <person name="Tsai I.J."/>
        </authorList>
    </citation>
    <scope>NUCLEOTIDE SEQUENCE</scope>
    <source>
        <strain evidence="4">110903Hualien_Pintung</strain>
    </source>
</reference>
<organism evidence="4 5">
    <name type="scientific">Mycena chlorophos</name>
    <name type="common">Agaric fungus</name>
    <name type="synonym">Agaricus chlorophos</name>
    <dbReference type="NCBI Taxonomy" id="658473"/>
    <lineage>
        <taxon>Eukaryota</taxon>
        <taxon>Fungi</taxon>
        <taxon>Dikarya</taxon>
        <taxon>Basidiomycota</taxon>
        <taxon>Agaricomycotina</taxon>
        <taxon>Agaricomycetes</taxon>
        <taxon>Agaricomycetidae</taxon>
        <taxon>Agaricales</taxon>
        <taxon>Marasmiineae</taxon>
        <taxon>Mycenaceae</taxon>
        <taxon>Mycena</taxon>
    </lineage>
</organism>
<dbReference type="InterPro" id="IPR036987">
    <property type="entry name" value="SRA-YDG_sf"/>
</dbReference>
<dbReference type="InterPro" id="IPR045134">
    <property type="entry name" value="UHRF1/2-like"/>
</dbReference>
<dbReference type="InterPro" id="IPR003105">
    <property type="entry name" value="SRA_YDG"/>
</dbReference>
<feature type="domain" description="YDG" evidence="3">
    <location>
        <begin position="6"/>
        <end position="73"/>
    </location>
</feature>
<gene>
    <name evidence="4" type="ORF">HMN09_00005400</name>
</gene>
<evidence type="ECO:0000313" key="4">
    <source>
        <dbReference type="EMBL" id="KAF7322280.1"/>
    </source>
</evidence>
<dbReference type="GO" id="GO:0061630">
    <property type="term" value="F:ubiquitin protein ligase activity"/>
    <property type="evidence" value="ECO:0007669"/>
    <property type="project" value="TreeGrafter"/>
</dbReference>
<dbReference type="InterPro" id="IPR015947">
    <property type="entry name" value="PUA-like_sf"/>
</dbReference>
<dbReference type="Proteomes" id="UP000613580">
    <property type="component" value="Unassembled WGS sequence"/>
</dbReference>
<comment type="subcellular location">
    <subcellularLocation>
        <location evidence="2">Nucleus</location>
    </subcellularLocation>
</comment>
<dbReference type="OrthoDB" id="2270193at2759"/>
<keyword evidence="1 2" id="KW-0539">Nucleus</keyword>
<sequence length="73" mass="7930">MPTRLGNIPGNPVGTTYADRRALSLAGMHPPRFAGIYGNQHDGAGSIVHNGAYEDNMDLGTVIYYAKEEHLQM</sequence>
<dbReference type="PANTHER" id="PTHR14140:SF27">
    <property type="entry name" value="OS04G0289800 PROTEIN"/>
    <property type="match status" value="1"/>
</dbReference>
<evidence type="ECO:0000313" key="5">
    <source>
        <dbReference type="Proteomes" id="UP000613580"/>
    </source>
</evidence>
<name>A0A8H6TNH6_MYCCL</name>
<dbReference type="PROSITE" id="PS51015">
    <property type="entry name" value="YDG"/>
    <property type="match status" value="1"/>
</dbReference>
<dbReference type="EMBL" id="JACAZE010000001">
    <property type="protein sequence ID" value="KAF7322280.1"/>
    <property type="molecule type" value="Genomic_DNA"/>
</dbReference>
<evidence type="ECO:0000256" key="2">
    <source>
        <dbReference type="PROSITE-ProRule" id="PRU00358"/>
    </source>
</evidence>
<dbReference type="GO" id="GO:0016567">
    <property type="term" value="P:protein ubiquitination"/>
    <property type="evidence" value="ECO:0007669"/>
    <property type="project" value="TreeGrafter"/>
</dbReference>
<accession>A0A8H6TNH6</accession>
<dbReference type="Pfam" id="PF02182">
    <property type="entry name" value="SAD_SRA"/>
    <property type="match status" value="1"/>
</dbReference>
<dbReference type="AlphaFoldDB" id="A0A8H6TNH6"/>
<dbReference type="GO" id="GO:0044027">
    <property type="term" value="P:negative regulation of gene expression via chromosomal CpG island methylation"/>
    <property type="evidence" value="ECO:0007669"/>
    <property type="project" value="TreeGrafter"/>
</dbReference>
<comment type="caution">
    <text evidence="4">The sequence shown here is derived from an EMBL/GenBank/DDBJ whole genome shotgun (WGS) entry which is preliminary data.</text>
</comment>
<proteinExistence type="predicted"/>
<evidence type="ECO:0000259" key="3">
    <source>
        <dbReference type="PROSITE" id="PS51015"/>
    </source>
</evidence>
<dbReference type="GO" id="GO:0005634">
    <property type="term" value="C:nucleus"/>
    <property type="evidence" value="ECO:0007669"/>
    <property type="project" value="UniProtKB-SubCell"/>
</dbReference>
<dbReference type="PANTHER" id="PTHR14140">
    <property type="entry name" value="E3 UBIQUITIN-PROTEIN LIGASE UHRF-RELATED"/>
    <property type="match status" value="1"/>
</dbReference>
<dbReference type="SUPFAM" id="SSF88697">
    <property type="entry name" value="PUA domain-like"/>
    <property type="match status" value="1"/>
</dbReference>
<protein>
    <submittedName>
        <fullName evidence="4">SRA-YDG domain-containing protein</fullName>
    </submittedName>
</protein>
<keyword evidence="5" id="KW-1185">Reference proteome</keyword>